<name>A0A8H5EYX0_9AGAR</name>
<reference evidence="2 3" key="1">
    <citation type="journal article" date="2020" name="ISME J.">
        <title>Uncovering the hidden diversity of litter-decomposition mechanisms in mushroom-forming fungi.</title>
        <authorList>
            <person name="Floudas D."/>
            <person name="Bentzer J."/>
            <person name="Ahren D."/>
            <person name="Johansson T."/>
            <person name="Persson P."/>
            <person name="Tunlid A."/>
        </authorList>
    </citation>
    <scope>NUCLEOTIDE SEQUENCE [LARGE SCALE GENOMIC DNA]</scope>
    <source>
        <strain evidence="2 3">CBS 101986</strain>
    </source>
</reference>
<keyword evidence="3" id="KW-1185">Reference proteome</keyword>
<dbReference type="PROSITE" id="PS50404">
    <property type="entry name" value="GST_NTER"/>
    <property type="match status" value="1"/>
</dbReference>
<organism evidence="2 3">
    <name type="scientific">Psilocybe cf. subviscida</name>
    <dbReference type="NCBI Taxonomy" id="2480587"/>
    <lineage>
        <taxon>Eukaryota</taxon>
        <taxon>Fungi</taxon>
        <taxon>Dikarya</taxon>
        <taxon>Basidiomycota</taxon>
        <taxon>Agaricomycotina</taxon>
        <taxon>Agaricomycetes</taxon>
        <taxon>Agaricomycetidae</taxon>
        <taxon>Agaricales</taxon>
        <taxon>Agaricineae</taxon>
        <taxon>Strophariaceae</taxon>
        <taxon>Psilocybe</taxon>
    </lineage>
</organism>
<comment type="caution">
    <text evidence="2">The sequence shown here is derived from an EMBL/GenBank/DDBJ whole genome shotgun (WGS) entry which is preliminary data.</text>
</comment>
<dbReference type="GO" id="GO:0004364">
    <property type="term" value="F:glutathione transferase activity"/>
    <property type="evidence" value="ECO:0007669"/>
    <property type="project" value="TreeGrafter"/>
</dbReference>
<protein>
    <recommendedName>
        <fullName evidence="1">GST N-terminal domain-containing protein</fullName>
    </recommendedName>
</protein>
<dbReference type="Pfam" id="PF13409">
    <property type="entry name" value="GST_N_2"/>
    <property type="match status" value="1"/>
</dbReference>
<dbReference type="InterPro" id="IPR054416">
    <property type="entry name" value="GST_UstS-like_C"/>
</dbReference>
<dbReference type="PANTHER" id="PTHR42673">
    <property type="entry name" value="MALEYLACETOACETATE ISOMERASE"/>
    <property type="match status" value="1"/>
</dbReference>
<dbReference type="OrthoDB" id="4951845at2759"/>
<feature type="domain" description="GST N-terminal" evidence="1">
    <location>
        <begin position="7"/>
        <end position="98"/>
    </location>
</feature>
<dbReference type="GO" id="GO:0016034">
    <property type="term" value="F:maleylacetoacetate isomerase activity"/>
    <property type="evidence" value="ECO:0007669"/>
    <property type="project" value="TreeGrafter"/>
</dbReference>
<dbReference type="PANTHER" id="PTHR42673:SF4">
    <property type="entry name" value="MALEYLACETOACETATE ISOMERASE"/>
    <property type="match status" value="1"/>
</dbReference>
<gene>
    <name evidence="2" type="ORF">D9619_012647</name>
</gene>
<evidence type="ECO:0000313" key="2">
    <source>
        <dbReference type="EMBL" id="KAF5317695.1"/>
    </source>
</evidence>
<sequence length="219" mass="24818">MSIIFYDSTTRSGETISTNTWKTKLSLILKRIPFETKRVPLHEVQQILPREGIPPSSKNPDGSPFYTVPAIHDLSTGVKLTDSWEIALYLDKTYPDTAPLFPALLRCNARSQTPSELTLLRERVVGKPFDKVIPQGEDAVREWKKYKIGLNNLEEWYSVSNGTFLMGDTPVWADLPVVAVLLVQRRALGKDSEKWKDVASWNGGRWHALVSYFDDLDIA</sequence>
<dbReference type="Gene3D" id="3.40.30.10">
    <property type="entry name" value="Glutaredoxin"/>
    <property type="match status" value="1"/>
</dbReference>
<dbReference type="GO" id="GO:0006559">
    <property type="term" value="P:L-phenylalanine catabolic process"/>
    <property type="evidence" value="ECO:0007669"/>
    <property type="project" value="TreeGrafter"/>
</dbReference>
<dbReference type="SUPFAM" id="SSF52833">
    <property type="entry name" value="Thioredoxin-like"/>
    <property type="match status" value="1"/>
</dbReference>
<proteinExistence type="predicted"/>
<evidence type="ECO:0000313" key="3">
    <source>
        <dbReference type="Proteomes" id="UP000567179"/>
    </source>
</evidence>
<dbReference type="InterPro" id="IPR004045">
    <property type="entry name" value="Glutathione_S-Trfase_N"/>
</dbReference>
<dbReference type="Proteomes" id="UP000567179">
    <property type="component" value="Unassembled WGS sequence"/>
</dbReference>
<dbReference type="InterPro" id="IPR036249">
    <property type="entry name" value="Thioredoxin-like_sf"/>
</dbReference>
<dbReference type="SUPFAM" id="SSF47616">
    <property type="entry name" value="GST C-terminal domain-like"/>
    <property type="match status" value="1"/>
</dbReference>
<dbReference type="Gene3D" id="1.20.1050.10">
    <property type="match status" value="1"/>
</dbReference>
<accession>A0A8H5EYX0</accession>
<dbReference type="AlphaFoldDB" id="A0A8H5EYX0"/>
<evidence type="ECO:0000259" key="1">
    <source>
        <dbReference type="PROSITE" id="PS50404"/>
    </source>
</evidence>
<dbReference type="Pfam" id="PF22041">
    <property type="entry name" value="GST_C_7"/>
    <property type="match status" value="1"/>
</dbReference>
<dbReference type="EMBL" id="JAACJJ010000032">
    <property type="protein sequence ID" value="KAF5317695.1"/>
    <property type="molecule type" value="Genomic_DNA"/>
</dbReference>
<dbReference type="GO" id="GO:0006749">
    <property type="term" value="P:glutathione metabolic process"/>
    <property type="evidence" value="ECO:0007669"/>
    <property type="project" value="TreeGrafter"/>
</dbReference>
<dbReference type="InterPro" id="IPR036282">
    <property type="entry name" value="Glutathione-S-Trfase_C_sf"/>
</dbReference>